<organism evidence="2 3">
    <name type="scientific">Paenibacillus curdlanolyticus YK9</name>
    <dbReference type="NCBI Taxonomy" id="717606"/>
    <lineage>
        <taxon>Bacteria</taxon>
        <taxon>Bacillati</taxon>
        <taxon>Bacillota</taxon>
        <taxon>Bacilli</taxon>
        <taxon>Bacillales</taxon>
        <taxon>Paenibacillaceae</taxon>
        <taxon>Paenibacillus</taxon>
    </lineage>
</organism>
<feature type="transmembrane region" description="Helical" evidence="1">
    <location>
        <begin position="5"/>
        <end position="22"/>
    </location>
</feature>
<reference evidence="2 3" key="1">
    <citation type="submission" date="2010-07" db="EMBL/GenBank/DDBJ databases">
        <title>The draft genome of Paenibacillus curdlanolyticus YK9.</title>
        <authorList>
            <consortium name="US DOE Joint Genome Institute (JGI-PGF)"/>
            <person name="Lucas S."/>
            <person name="Copeland A."/>
            <person name="Lapidus A."/>
            <person name="Cheng J.-F."/>
            <person name="Bruce D."/>
            <person name="Goodwin L."/>
            <person name="Pitluck S."/>
            <person name="Land M.L."/>
            <person name="Hauser L."/>
            <person name="Chang Y.-J."/>
            <person name="Jeffries C."/>
            <person name="Anderson I.J."/>
            <person name="Johnson E."/>
            <person name="Loganathan U."/>
            <person name="Mulhopadhyay B."/>
            <person name="Kyrpides N."/>
            <person name="Woyke T.J."/>
        </authorList>
    </citation>
    <scope>NUCLEOTIDE SEQUENCE [LARGE SCALE GENOMIC DNA]</scope>
    <source>
        <strain evidence="2 3">YK9</strain>
    </source>
</reference>
<keyword evidence="3" id="KW-1185">Reference proteome</keyword>
<keyword evidence="1" id="KW-0812">Transmembrane</keyword>
<keyword evidence="1" id="KW-0472">Membrane</keyword>
<protein>
    <submittedName>
        <fullName evidence="2">Uncharacterized protein</fullName>
    </submittedName>
</protein>
<dbReference type="Proteomes" id="UP000005387">
    <property type="component" value="Unassembled WGS sequence"/>
</dbReference>
<dbReference type="EMBL" id="AEDD01000010">
    <property type="protein sequence ID" value="EFM09664.1"/>
    <property type="molecule type" value="Genomic_DNA"/>
</dbReference>
<accession>E0IDK9</accession>
<evidence type="ECO:0000256" key="1">
    <source>
        <dbReference type="SAM" id="Phobius"/>
    </source>
</evidence>
<evidence type="ECO:0000313" key="2">
    <source>
        <dbReference type="EMBL" id="EFM09664.1"/>
    </source>
</evidence>
<proteinExistence type="predicted"/>
<sequence>MDIAVIFSVISIIVTCIVAIIIGQSFNDVNGSTLTLLSVISLQLSVITGILISLYARIKKAQMREERKNNR</sequence>
<dbReference type="AlphaFoldDB" id="E0IDK9"/>
<gene>
    <name evidence="2" type="ORF">PaecuDRAFT_3713</name>
</gene>
<name>E0IDK9_9BACL</name>
<evidence type="ECO:0000313" key="3">
    <source>
        <dbReference type="Proteomes" id="UP000005387"/>
    </source>
</evidence>
<feature type="transmembrane region" description="Helical" evidence="1">
    <location>
        <begin position="34"/>
        <end position="58"/>
    </location>
</feature>
<keyword evidence="1" id="KW-1133">Transmembrane helix</keyword>